<dbReference type="RefSeq" id="WP_006980695.1">
    <property type="nucleotide sequence ID" value="NZ_ABVL01000009.1"/>
</dbReference>
<dbReference type="EMBL" id="ABVL01000009">
    <property type="protein sequence ID" value="EDY19193.1"/>
    <property type="molecule type" value="Genomic_DNA"/>
</dbReference>
<feature type="region of interest" description="Disordered" evidence="1">
    <location>
        <begin position="345"/>
        <end position="374"/>
    </location>
</feature>
<evidence type="ECO:0000313" key="4">
    <source>
        <dbReference type="Proteomes" id="UP000005824"/>
    </source>
</evidence>
<feature type="compositionally biased region" description="Polar residues" evidence="1">
    <location>
        <begin position="154"/>
        <end position="173"/>
    </location>
</feature>
<evidence type="ECO:0000313" key="3">
    <source>
        <dbReference type="EMBL" id="EDY19193.1"/>
    </source>
</evidence>
<feature type="signal peptide" evidence="2">
    <location>
        <begin position="1"/>
        <end position="20"/>
    </location>
</feature>
<evidence type="ECO:0000256" key="2">
    <source>
        <dbReference type="SAM" id="SignalP"/>
    </source>
</evidence>
<name>B4D382_9BACT</name>
<dbReference type="PANTHER" id="PTHR35757">
    <property type="entry name" value="THERMOSOME SUBUNIT GAMMA"/>
    <property type="match status" value="1"/>
</dbReference>
<accession>B4D382</accession>
<feature type="chain" id="PRO_5002802703" evidence="2">
    <location>
        <begin position="21"/>
        <end position="374"/>
    </location>
</feature>
<keyword evidence="4" id="KW-1185">Reference proteome</keyword>
<organism evidence="3 4">
    <name type="scientific">Chthoniobacter flavus Ellin428</name>
    <dbReference type="NCBI Taxonomy" id="497964"/>
    <lineage>
        <taxon>Bacteria</taxon>
        <taxon>Pseudomonadati</taxon>
        <taxon>Verrucomicrobiota</taxon>
        <taxon>Spartobacteria</taxon>
        <taxon>Chthoniobacterales</taxon>
        <taxon>Chthoniobacteraceae</taxon>
        <taxon>Chthoniobacter</taxon>
    </lineage>
</organism>
<protein>
    <submittedName>
        <fullName evidence="3">Uncharacterized protein</fullName>
    </submittedName>
</protein>
<dbReference type="AlphaFoldDB" id="B4D382"/>
<feature type="region of interest" description="Disordered" evidence="1">
    <location>
        <begin position="150"/>
        <end position="186"/>
    </location>
</feature>
<dbReference type="STRING" id="497964.CfE428DRAFT_3370"/>
<dbReference type="Proteomes" id="UP000005824">
    <property type="component" value="Unassembled WGS sequence"/>
</dbReference>
<comment type="caution">
    <text evidence="3">The sequence shown here is derived from an EMBL/GenBank/DDBJ whole genome shotgun (WGS) entry which is preliminary data.</text>
</comment>
<gene>
    <name evidence="3" type="ORF">CfE428DRAFT_3370</name>
</gene>
<sequence length="374" mass="40218" precursor="true">MPRLFRFLLPLLVLAPALLAETPQSPNQLAFLRCQDQEKIASMETLSEEFKPGDGRGPSIWLVGVAHIGTPEYYAALQKKLDAQSIVLFEGVDAQKMKVGIQPHAENGIQEQLAKALGLVFQLDGINYQRPNFVSCDLTTADMEKAITDHAAKSSDSPSSARENSNTANSATPSVKEKGSDSKLPAKVDNATFDTLMQALHGEGAIAGKLNGMVAMMGSTPEMRETTKLTFIEALGQAGDLISAAKSASPEMRNLFEVLVNERNENVIRQIKARLPKLGPGKTIAVFYGGAHMDEIAKRLTEELHYIPGTQVWDTAFTADTTKSMMPAAQIKALVQMMRTQLQNGQMGKGGGLDSLLGSPVPQEEGGKAVPAGK</sequence>
<evidence type="ECO:0000256" key="1">
    <source>
        <dbReference type="SAM" id="MobiDB-lite"/>
    </source>
</evidence>
<dbReference type="InParanoid" id="B4D382"/>
<reference evidence="3 4" key="1">
    <citation type="journal article" date="2011" name="J. Bacteriol.">
        <title>Genome sequence of Chthoniobacter flavus Ellin428, an aerobic heterotrophic soil bacterium.</title>
        <authorList>
            <person name="Kant R."/>
            <person name="van Passel M.W."/>
            <person name="Palva A."/>
            <person name="Lucas S."/>
            <person name="Lapidus A."/>
            <person name="Glavina Del Rio T."/>
            <person name="Dalin E."/>
            <person name="Tice H."/>
            <person name="Bruce D."/>
            <person name="Goodwin L."/>
            <person name="Pitluck S."/>
            <person name="Larimer F.W."/>
            <person name="Land M.L."/>
            <person name="Hauser L."/>
            <person name="Sangwan P."/>
            <person name="de Vos W.M."/>
            <person name="Janssen P.H."/>
            <person name="Smidt H."/>
        </authorList>
    </citation>
    <scope>NUCLEOTIDE SEQUENCE [LARGE SCALE GENOMIC DNA]</scope>
    <source>
        <strain evidence="3 4">Ellin428</strain>
    </source>
</reference>
<dbReference type="PANTHER" id="PTHR35757:SF1">
    <property type="entry name" value="THERMOSOME SUBUNIT GAMMA"/>
    <property type="match status" value="1"/>
</dbReference>
<proteinExistence type="predicted"/>
<keyword evidence="2" id="KW-0732">Signal</keyword>
<feature type="compositionally biased region" description="Basic and acidic residues" evidence="1">
    <location>
        <begin position="175"/>
        <end position="186"/>
    </location>
</feature>